<gene>
    <name evidence="1" type="ORF">UHOR_12270</name>
</gene>
<protein>
    <submittedName>
        <fullName evidence="1">Uncharacterized protein</fullName>
    </submittedName>
</protein>
<dbReference type="AlphaFoldDB" id="I2FM12"/>
<organism evidence="1 2">
    <name type="scientific">Ustilago hordei</name>
    <name type="common">Barley covered smut fungus</name>
    <dbReference type="NCBI Taxonomy" id="120017"/>
    <lineage>
        <taxon>Eukaryota</taxon>
        <taxon>Fungi</taxon>
        <taxon>Dikarya</taxon>
        <taxon>Basidiomycota</taxon>
        <taxon>Ustilaginomycotina</taxon>
        <taxon>Ustilaginomycetes</taxon>
        <taxon>Ustilaginales</taxon>
        <taxon>Ustilaginaceae</taxon>
        <taxon>Ustilago</taxon>
    </lineage>
</organism>
<proteinExistence type="predicted"/>
<evidence type="ECO:0000313" key="2">
    <source>
        <dbReference type="Proteomes" id="UP000006174"/>
    </source>
</evidence>
<comment type="caution">
    <text evidence="1">The sequence shown here is derived from an EMBL/GenBank/DDBJ whole genome shotgun (WGS) entry which is preliminary data.</text>
</comment>
<sequence>MATYKRVWIVGRPSPTGGYKYMQLIKGGGEDILVRHEDEDDIRKHFLDAQHFERKYGSKALGLRYGLPFAKRKGSLFSSYKVPEWEKVKASTKEFNLATTELSELRNHLHKKSYLKVHDSVNGELLGFKLDKNGGVLFEKLGRYLGRA</sequence>
<name>I2FM12_USTHO</name>
<dbReference type="Proteomes" id="UP000006174">
    <property type="component" value="Unassembled WGS sequence"/>
</dbReference>
<reference evidence="1 2" key="1">
    <citation type="journal article" date="2012" name="Plant Cell">
        <title>Genome comparison of barley and maize smut fungi reveals targeted loss of RNA silencing components and species-specific presence of transposable elements.</title>
        <authorList>
            <person name="Laurie J.D."/>
            <person name="Ali S."/>
            <person name="Linning R."/>
            <person name="Mannhaupt G."/>
            <person name="Wong P."/>
            <person name="Gueldener U."/>
            <person name="Muensterkoetter M."/>
            <person name="Moore R."/>
            <person name="Kahmann R."/>
            <person name="Bakkeren G."/>
            <person name="Schirawski J."/>
        </authorList>
    </citation>
    <scope>NUCLEOTIDE SEQUENCE [LARGE SCALE GENOMIC DNA]</scope>
    <source>
        <strain evidence="2">Uh4875-4</strain>
    </source>
</reference>
<dbReference type="EMBL" id="CAGI01000034">
    <property type="protein sequence ID" value="CCF47955.1"/>
    <property type="molecule type" value="Genomic_DNA"/>
</dbReference>
<evidence type="ECO:0000313" key="1">
    <source>
        <dbReference type="EMBL" id="CCF47955.1"/>
    </source>
</evidence>
<dbReference type="HOGENOM" id="CLU_1760162_0_0_1"/>
<accession>I2FM12</accession>
<keyword evidence="2" id="KW-1185">Reference proteome</keyword>